<dbReference type="GO" id="GO:0006707">
    <property type="term" value="P:cholesterol catabolic process"/>
    <property type="evidence" value="ECO:0007669"/>
    <property type="project" value="InterPro"/>
</dbReference>
<dbReference type="AlphaFoldDB" id="A0A7D9D9I1"/>
<dbReference type="PANTHER" id="PTHR24293">
    <property type="entry name" value="CYTOCHROME P450 FAMILY 46 SUBFAMILY A"/>
    <property type="match status" value="1"/>
</dbReference>
<accession>A0A7D9D9I1</accession>
<dbReference type="EMBL" id="CACRXK020000258">
    <property type="protein sequence ID" value="CAB3980117.1"/>
    <property type="molecule type" value="Genomic_DNA"/>
</dbReference>
<name>A0A7D9D9I1_PARCT</name>
<keyword evidence="3" id="KW-0560">Oxidoreductase</keyword>
<keyword evidence="5" id="KW-1185">Reference proteome</keyword>
<dbReference type="OrthoDB" id="1470350at2759"/>
<dbReference type="InterPro" id="IPR036396">
    <property type="entry name" value="Cyt_P450_sf"/>
</dbReference>
<evidence type="ECO:0000313" key="5">
    <source>
        <dbReference type="Proteomes" id="UP001152795"/>
    </source>
</evidence>
<evidence type="ECO:0000256" key="2">
    <source>
        <dbReference type="PIRSR" id="PIRSR602401-1"/>
    </source>
</evidence>
<keyword evidence="2 3" id="KW-0479">Metal-binding</keyword>
<dbReference type="SUPFAM" id="SSF48264">
    <property type="entry name" value="Cytochrome P450"/>
    <property type="match status" value="1"/>
</dbReference>
<gene>
    <name evidence="4" type="ORF">PACLA_8A072928</name>
</gene>
<comment type="caution">
    <text evidence="4">The sequence shown here is derived from an EMBL/GenBank/DDBJ whole genome shotgun (WGS) entry which is preliminary data.</text>
</comment>
<dbReference type="PANTHER" id="PTHR24293:SF0">
    <property type="entry name" value="CYP46A1 PROTEIN-RELATED"/>
    <property type="match status" value="1"/>
</dbReference>
<evidence type="ECO:0000256" key="3">
    <source>
        <dbReference type="RuleBase" id="RU000461"/>
    </source>
</evidence>
<dbReference type="PRINTS" id="PR00385">
    <property type="entry name" value="P450"/>
</dbReference>
<dbReference type="PROSITE" id="PS00086">
    <property type="entry name" value="CYTOCHROME_P450"/>
    <property type="match status" value="1"/>
</dbReference>
<dbReference type="InterPro" id="IPR017972">
    <property type="entry name" value="Cyt_P450_CS"/>
</dbReference>
<dbReference type="Pfam" id="PF00067">
    <property type="entry name" value="p450"/>
    <property type="match status" value="1"/>
</dbReference>
<keyword evidence="2 3" id="KW-0349">Heme</keyword>
<protein>
    <submittedName>
        <fullName evidence="4">Cholesterol 24-hydroxylase-like</fullName>
    </submittedName>
</protein>
<evidence type="ECO:0000256" key="1">
    <source>
        <dbReference type="ARBA" id="ARBA00010617"/>
    </source>
</evidence>
<dbReference type="GO" id="GO:0033781">
    <property type="term" value="F:cholesterol 24-hydroxylase activity"/>
    <property type="evidence" value="ECO:0007669"/>
    <property type="project" value="InterPro"/>
</dbReference>
<dbReference type="Gene3D" id="1.10.630.10">
    <property type="entry name" value="Cytochrome P450"/>
    <property type="match status" value="1"/>
</dbReference>
<dbReference type="GO" id="GO:0005506">
    <property type="term" value="F:iron ion binding"/>
    <property type="evidence" value="ECO:0007669"/>
    <property type="project" value="InterPro"/>
</dbReference>
<reference evidence="4" key="1">
    <citation type="submission" date="2020-04" db="EMBL/GenBank/DDBJ databases">
        <authorList>
            <person name="Alioto T."/>
            <person name="Alioto T."/>
            <person name="Gomez Garrido J."/>
        </authorList>
    </citation>
    <scope>NUCLEOTIDE SEQUENCE</scope>
    <source>
        <strain evidence="4">A484AB</strain>
    </source>
</reference>
<evidence type="ECO:0000313" key="4">
    <source>
        <dbReference type="EMBL" id="CAB3980117.1"/>
    </source>
</evidence>
<dbReference type="Proteomes" id="UP001152795">
    <property type="component" value="Unassembled WGS sequence"/>
</dbReference>
<dbReference type="InterPro" id="IPR002401">
    <property type="entry name" value="Cyt_P450_E_grp-I"/>
</dbReference>
<dbReference type="InterPro" id="IPR001128">
    <property type="entry name" value="Cyt_P450"/>
</dbReference>
<proteinExistence type="inferred from homology"/>
<comment type="cofactor">
    <cofactor evidence="2">
        <name>heme</name>
        <dbReference type="ChEBI" id="CHEBI:30413"/>
    </cofactor>
</comment>
<organism evidence="4 5">
    <name type="scientific">Paramuricea clavata</name>
    <name type="common">Red gorgonian</name>
    <name type="synonym">Violescent sea-whip</name>
    <dbReference type="NCBI Taxonomy" id="317549"/>
    <lineage>
        <taxon>Eukaryota</taxon>
        <taxon>Metazoa</taxon>
        <taxon>Cnidaria</taxon>
        <taxon>Anthozoa</taxon>
        <taxon>Octocorallia</taxon>
        <taxon>Malacalcyonacea</taxon>
        <taxon>Plexauridae</taxon>
        <taxon>Paramuricea</taxon>
    </lineage>
</organism>
<keyword evidence="3" id="KW-0503">Monooxygenase</keyword>
<dbReference type="GO" id="GO:0020037">
    <property type="term" value="F:heme binding"/>
    <property type="evidence" value="ECO:0007669"/>
    <property type="project" value="InterPro"/>
</dbReference>
<sequence>MAVTVLVYIFYILTTILLACFGCFLCACAYLHYLHSITAHIPGPPRSSFILGNLPDYWEYKAATGRTVGEFLVEKRFEYGPIFIMFFMQRAIVFLGDSSYLRHVFINNHKSLCKGDFLYHKIGFIYGERGSGYGLVANTDEALWHKRRQLIEPAFHRKCLRGFMNNFNNVCNRFLTRIGTVADGEKPTSMVSEFSKVTLEAISQVAFNINTHAIEHPDSPFPQAIRISLMAVQDNMNMPLNSTMLAIYQFKLFQNATKKKQLDAVRFLRKFAHDCVTARKKDMADSKAVPDDLLSLLVNSSLSMDDIADEFLTVFVGGQQTTADSLSFTLYEIISNPHVEAKILQEVNEVLGERDYVEFDDLAKLTYLGQVLEESLRKHPIAPGPSRHLVKGLTVGEYYIPKGIGINSLQLFFSMNPEIWKNPEVFDPERFANVKNIPNFSMTHFPFSIGPRNCVGQTFAKFESKVILAKLLQKFQFTLLPGQTDRMEARLTLTPRDGVMCCVTRRK</sequence>
<keyword evidence="2 3" id="KW-0408">Iron</keyword>
<dbReference type="PRINTS" id="PR00463">
    <property type="entry name" value="EP450I"/>
</dbReference>
<feature type="binding site" description="axial binding residue" evidence="2">
    <location>
        <position position="454"/>
    </location>
    <ligand>
        <name>heme</name>
        <dbReference type="ChEBI" id="CHEBI:30413"/>
    </ligand>
    <ligandPart>
        <name>Fe</name>
        <dbReference type="ChEBI" id="CHEBI:18248"/>
    </ligandPart>
</feature>
<dbReference type="InterPro" id="IPR039983">
    <property type="entry name" value="CYP46A1"/>
</dbReference>
<comment type="similarity">
    <text evidence="1 3">Belongs to the cytochrome P450 family.</text>
</comment>